<evidence type="ECO:0000313" key="1">
    <source>
        <dbReference type="EMBL" id="TQE13478.1"/>
    </source>
</evidence>
<dbReference type="STRING" id="106549.A0A540NR06"/>
<organism evidence="1 2">
    <name type="scientific">Malus baccata</name>
    <name type="common">Siberian crab apple</name>
    <name type="synonym">Pyrus baccata</name>
    <dbReference type="NCBI Taxonomy" id="106549"/>
    <lineage>
        <taxon>Eukaryota</taxon>
        <taxon>Viridiplantae</taxon>
        <taxon>Streptophyta</taxon>
        <taxon>Embryophyta</taxon>
        <taxon>Tracheophyta</taxon>
        <taxon>Spermatophyta</taxon>
        <taxon>Magnoliopsida</taxon>
        <taxon>eudicotyledons</taxon>
        <taxon>Gunneridae</taxon>
        <taxon>Pentapetalae</taxon>
        <taxon>rosids</taxon>
        <taxon>fabids</taxon>
        <taxon>Rosales</taxon>
        <taxon>Rosaceae</taxon>
        <taxon>Amygdaloideae</taxon>
        <taxon>Maleae</taxon>
        <taxon>Malus</taxon>
    </lineage>
</organism>
<evidence type="ECO:0000313" key="2">
    <source>
        <dbReference type="Proteomes" id="UP000315295"/>
    </source>
</evidence>
<gene>
    <name evidence="1" type="ORF">C1H46_001045</name>
</gene>
<keyword evidence="2" id="KW-1185">Reference proteome</keyword>
<proteinExistence type="predicted"/>
<sequence length="198" mass="22070">MATLLEPPPPFLNQLLLPNSTSTRPIPYNLRLGKPTNSPNHPTLIAATTPCCSAATSEQPIPQLPDPVPETALVRTRDRRGAVRLAWEKLVRWSRTWRSKTKTDVLEHTNKVVVLRGGSFATTMASHVANRKSQMEVSILFSSSFLEGIVEHVYPSLPFISVNKGLELNMLRTMSQIIPQALKNPTEIMPGSALWKRR</sequence>
<dbReference type="EMBL" id="VIEB01000011">
    <property type="protein sequence ID" value="TQE13478.1"/>
    <property type="molecule type" value="Genomic_DNA"/>
</dbReference>
<protein>
    <recommendedName>
        <fullName evidence="3">Glycerol-3-phosphate dehydrogenase NAD-dependent N-terminal domain-containing protein</fullName>
    </recommendedName>
</protein>
<evidence type="ECO:0008006" key="3">
    <source>
        <dbReference type="Google" id="ProtNLM"/>
    </source>
</evidence>
<dbReference type="AlphaFoldDB" id="A0A540NR06"/>
<accession>A0A540NR06</accession>
<dbReference type="Proteomes" id="UP000315295">
    <property type="component" value="Unassembled WGS sequence"/>
</dbReference>
<reference evidence="1 2" key="1">
    <citation type="journal article" date="2019" name="G3 (Bethesda)">
        <title>Sequencing of a Wild Apple (Malus baccata) Genome Unravels the Differences Between Cultivated and Wild Apple Species Regarding Disease Resistance and Cold Tolerance.</title>
        <authorList>
            <person name="Chen X."/>
        </authorList>
    </citation>
    <scope>NUCLEOTIDE SEQUENCE [LARGE SCALE GENOMIC DNA]</scope>
    <source>
        <strain evidence="2">cv. Shandingzi</strain>
        <tissue evidence="1">Leaves</tissue>
    </source>
</reference>
<comment type="caution">
    <text evidence="1">The sequence shown here is derived from an EMBL/GenBank/DDBJ whole genome shotgun (WGS) entry which is preliminary data.</text>
</comment>
<name>A0A540NR06_MALBA</name>